<feature type="transmembrane region" description="Helical" evidence="1">
    <location>
        <begin position="521"/>
        <end position="545"/>
    </location>
</feature>
<gene>
    <name evidence="2" type="ORF">EYC84_007885</name>
</gene>
<comment type="caution">
    <text evidence="2">The sequence shown here is derived from an EMBL/GenBank/DDBJ whole genome shotgun (WGS) entry which is preliminary data.</text>
</comment>
<accession>A0A5M9JH86</accession>
<dbReference type="PANTHER" id="PTHR42101:SF1">
    <property type="entry name" value="LOW TEMPERATURE REQUIREMENT A"/>
    <property type="match status" value="1"/>
</dbReference>
<dbReference type="VEuPathDB" id="FungiDB:MFRU_017g00910"/>
<evidence type="ECO:0000313" key="2">
    <source>
        <dbReference type="EMBL" id="KAA8568908.1"/>
    </source>
</evidence>
<feature type="transmembrane region" description="Helical" evidence="1">
    <location>
        <begin position="460"/>
        <end position="486"/>
    </location>
</feature>
<feature type="transmembrane region" description="Helical" evidence="1">
    <location>
        <begin position="249"/>
        <end position="272"/>
    </location>
</feature>
<evidence type="ECO:0000313" key="3">
    <source>
        <dbReference type="Proteomes" id="UP000322873"/>
    </source>
</evidence>
<sequence length="550" mass="62217">MSSNGGHSSSDSVSSLTPLKKNISHASSYQSDEGSQPKLKLFESPLAHGRRKLSYMKRRQTWNSSTISSSLLILTTFNDVHDVNEIDALKSYAGFFCILWFLWLQVSLFDVRFVTDSVLERIAKAFQFGVMIGLAIIGPDFNSSNQKPGAFRSVAIILMASRLVLSLQYSAILYHVWYYKNSKTPLFLVVMANVVAALIYFTTFFGFTKETSKTGRVFVVWYITAIIETAVNILISSKWKVLSFRGSHLVQRMTLLTLIILGEGIIGVSKSIADITEEEGSYNISLILTVVSAVGIIYFLYMLYFDWLNRSQFGSVRQQIWAFLHFPFHLALVFLVEGVAQFIRWRKVVEIIHEVGKKYMNEFKEVPATDSLDLKKRLAQVTRTIFKKFPPQFTQTISDTQMALWNIGNTTFKSTEQLGNMTTLFSTVQDSLFDNFGIDPPESEIPITDPNEEWNENLEVLALVFTYFFLASGITLILMNILNALSRPTMTRADRIRIAINFVLSFTLVSLAGISKTEGGFYFAQSAWVLPSVAGTYAFVMLLGYTKFLW</sequence>
<dbReference type="Pfam" id="PF06772">
    <property type="entry name" value="LtrA"/>
    <property type="match status" value="1"/>
</dbReference>
<keyword evidence="1" id="KW-0472">Membrane</keyword>
<feature type="transmembrane region" description="Helical" evidence="1">
    <location>
        <begin position="219"/>
        <end position="237"/>
    </location>
</feature>
<keyword evidence="3" id="KW-1185">Reference proteome</keyword>
<organism evidence="2 3">
    <name type="scientific">Monilinia fructicola</name>
    <name type="common">Brown rot fungus</name>
    <name type="synonym">Ciboria fructicola</name>
    <dbReference type="NCBI Taxonomy" id="38448"/>
    <lineage>
        <taxon>Eukaryota</taxon>
        <taxon>Fungi</taxon>
        <taxon>Dikarya</taxon>
        <taxon>Ascomycota</taxon>
        <taxon>Pezizomycotina</taxon>
        <taxon>Leotiomycetes</taxon>
        <taxon>Helotiales</taxon>
        <taxon>Sclerotiniaceae</taxon>
        <taxon>Monilinia</taxon>
    </lineage>
</organism>
<reference evidence="2 3" key="1">
    <citation type="submission" date="2019-06" db="EMBL/GenBank/DDBJ databases">
        <title>Genome Sequence of the Brown Rot Fungal Pathogen Monilinia fructicola.</title>
        <authorList>
            <person name="De Miccolis Angelini R.M."/>
            <person name="Landi L."/>
            <person name="Abate D."/>
            <person name="Pollastro S."/>
            <person name="Romanazzi G."/>
            <person name="Faretra F."/>
        </authorList>
    </citation>
    <scope>NUCLEOTIDE SEQUENCE [LARGE SCALE GENOMIC DNA]</scope>
    <source>
        <strain evidence="2 3">Mfrc123</strain>
    </source>
</reference>
<keyword evidence="1" id="KW-1133">Transmembrane helix</keyword>
<evidence type="ECO:0000256" key="1">
    <source>
        <dbReference type="SAM" id="Phobius"/>
    </source>
</evidence>
<dbReference type="AlphaFoldDB" id="A0A5M9JH86"/>
<feature type="transmembrane region" description="Helical" evidence="1">
    <location>
        <begin position="186"/>
        <end position="207"/>
    </location>
</feature>
<protein>
    <submittedName>
        <fullName evidence="2">Uncharacterized protein</fullName>
    </submittedName>
</protein>
<dbReference type="EMBL" id="VICG01000009">
    <property type="protein sequence ID" value="KAA8568908.1"/>
    <property type="molecule type" value="Genomic_DNA"/>
</dbReference>
<feature type="transmembrane region" description="Helical" evidence="1">
    <location>
        <begin position="89"/>
        <end position="109"/>
    </location>
</feature>
<feature type="transmembrane region" description="Helical" evidence="1">
    <location>
        <begin position="320"/>
        <end position="343"/>
    </location>
</feature>
<proteinExistence type="predicted"/>
<dbReference type="PANTHER" id="PTHR42101">
    <property type="entry name" value="CHROMOSOME 16, WHOLE GENOME SHOTGUN SEQUENCE"/>
    <property type="match status" value="1"/>
</dbReference>
<feature type="transmembrane region" description="Helical" evidence="1">
    <location>
        <begin position="150"/>
        <end position="174"/>
    </location>
</feature>
<feature type="transmembrane region" description="Helical" evidence="1">
    <location>
        <begin position="284"/>
        <end position="308"/>
    </location>
</feature>
<dbReference type="InterPro" id="IPR010640">
    <property type="entry name" value="Low_temperature_requirement_A"/>
</dbReference>
<feature type="transmembrane region" description="Helical" evidence="1">
    <location>
        <begin position="60"/>
        <end position="77"/>
    </location>
</feature>
<feature type="transmembrane region" description="Helical" evidence="1">
    <location>
        <begin position="121"/>
        <end position="138"/>
    </location>
</feature>
<feature type="transmembrane region" description="Helical" evidence="1">
    <location>
        <begin position="498"/>
        <end position="515"/>
    </location>
</feature>
<name>A0A5M9JH86_MONFR</name>
<dbReference type="Proteomes" id="UP000322873">
    <property type="component" value="Unassembled WGS sequence"/>
</dbReference>
<keyword evidence="1" id="KW-0812">Transmembrane</keyword>